<dbReference type="UniPathway" id="UPA00378"/>
<keyword evidence="4 7" id="KW-0808">Transferase</keyword>
<dbReference type="AlphaFoldDB" id="A0A8C5QXD0"/>
<evidence type="ECO:0000313" key="8">
    <source>
        <dbReference type="Ensembl" id="ENSLLEP00000044391.1"/>
    </source>
</evidence>
<comment type="pathway">
    <text evidence="2 7">Protein modification; protein glycosylation.</text>
</comment>
<dbReference type="GO" id="GO:0008107">
    <property type="term" value="F:galactoside 2-alpha-L-fucosyltransferase activity"/>
    <property type="evidence" value="ECO:0007669"/>
    <property type="project" value="InterPro"/>
</dbReference>
<evidence type="ECO:0000256" key="3">
    <source>
        <dbReference type="ARBA" id="ARBA00022676"/>
    </source>
</evidence>
<dbReference type="Pfam" id="PF01531">
    <property type="entry name" value="Glyco_transf_11"/>
    <property type="match status" value="1"/>
</dbReference>
<evidence type="ECO:0000256" key="5">
    <source>
        <dbReference type="ARBA" id="ARBA00022968"/>
    </source>
</evidence>
<evidence type="ECO:0000256" key="1">
    <source>
        <dbReference type="ARBA" id="ARBA00004447"/>
    </source>
</evidence>
<evidence type="ECO:0000256" key="7">
    <source>
        <dbReference type="RuleBase" id="RU363129"/>
    </source>
</evidence>
<evidence type="ECO:0000256" key="2">
    <source>
        <dbReference type="ARBA" id="ARBA00004922"/>
    </source>
</evidence>
<dbReference type="EC" id="2.4.1.-" evidence="7"/>
<keyword evidence="5 7" id="KW-0812">Transmembrane</keyword>
<organism evidence="8 9">
    <name type="scientific">Leptobrachium leishanense</name>
    <name type="common">Leishan spiny toad</name>
    <dbReference type="NCBI Taxonomy" id="445787"/>
    <lineage>
        <taxon>Eukaryota</taxon>
        <taxon>Metazoa</taxon>
        <taxon>Chordata</taxon>
        <taxon>Craniata</taxon>
        <taxon>Vertebrata</taxon>
        <taxon>Euteleostomi</taxon>
        <taxon>Amphibia</taxon>
        <taxon>Batrachia</taxon>
        <taxon>Anura</taxon>
        <taxon>Pelobatoidea</taxon>
        <taxon>Megophryidae</taxon>
        <taxon>Leptobrachium</taxon>
    </lineage>
</organism>
<keyword evidence="7" id="KW-0325">Glycoprotein</keyword>
<dbReference type="GO" id="GO:0032580">
    <property type="term" value="C:Golgi cisterna membrane"/>
    <property type="evidence" value="ECO:0007669"/>
    <property type="project" value="UniProtKB-SubCell"/>
</dbReference>
<keyword evidence="7" id="KW-0333">Golgi apparatus</keyword>
<reference evidence="8" key="2">
    <citation type="submission" date="2025-09" db="UniProtKB">
        <authorList>
            <consortium name="Ensembl"/>
        </authorList>
    </citation>
    <scope>IDENTIFICATION</scope>
</reference>
<dbReference type="PANTHER" id="PTHR11927:SF9">
    <property type="entry name" value="L-FUCOSYLTRANSFERASE"/>
    <property type="match status" value="1"/>
</dbReference>
<reference evidence="8" key="1">
    <citation type="submission" date="2025-08" db="UniProtKB">
        <authorList>
            <consortium name="Ensembl"/>
        </authorList>
    </citation>
    <scope>IDENTIFICATION</scope>
</reference>
<comment type="catalytic activity">
    <reaction evidence="6">
        <text>a ganglioside GM1 + GDP-beta-L-fucose = a ganglioside Fuc-GM1 + GDP + H(+)</text>
        <dbReference type="Rhea" id="RHEA:48292"/>
        <dbReference type="ChEBI" id="CHEBI:15378"/>
        <dbReference type="ChEBI" id="CHEBI:57273"/>
        <dbReference type="ChEBI" id="CHEBI:58189"/>
        <dbReference type="ChEBI" id="CHEBI:82639"/>
        <dbReference type="ChEBI" id="CHEBI:90189"/>
    </reaction>
    <physiologicalReaction direction="left-to-right" evidence="6">
        <dbReference type="Rhea" id="RHEA:48293"/>
    </physiologicalReaction>
</comment>
<sequence>VLSYCRARFWPRNHYSLYNTTFSMLYLVNRVCTMIKLNARCFWIAYCSANKSLWTIQPNGRLGNLMGEYATLYALAKLNGQQAYILPEMHKRLSKIFRVTLPVIRQDVADLIHLTVYALHDWMSPEYYSIKKKHIMFTGYPCSWTFYHNIREQILQEFTFHDFIKQDVDSRLRRLKTDDRNVTFVGVHVRRGDYVDVMRDVWKGVLADKKYLSKAMDYFRNKYNNTIFLVTSNDMDWCKSHIDNFLGDVHFVGDGKEDSPANDFAFLAHCNHTIMTIGTFGYWVGYLIGGETVYLSNFTVYDSPFLNLFKYEAAFLPEWIGIPADLSPLLR</sequence>
<accession>A0A8C5QXD0</accession>
<name>A0A8C5QXD0_9ANUR</name>
<evidence type="ECO:0000256" key="6">
    <source>
        <dbReference type="ARBA" id="ARBA00043729"/>
    </source>
</evidence>
<proteinExistence type="inferred from homology"/>
<comment type="similarity">
    <text evidence="7">Belongs to the glycosyltransferase 11 family.</text>
</comment>
<evidence type="ECO:0000256" key="4">
    <source>
        <dbReference type="ARBA" id="ARBA00022679"/>
    </source>
</evidence>
<evidence type="ECO:0000313" key="9">
    <source>
        <dbReference type="Proteomes" id="UP000694569"/>
    </source>
</evidence>
<keyword evidence="5 7" id="KW-0735">Signal-anchor</keyword>
<dbReference type="PANTHER" id="PTHR11927">
    <property type="entry name" value="GALACTOSIDE 2-L-FUCOSYLTRANSFERASE"/>
    <property type="match status" value="1"/>
</dbReference>
<comment type="subcellular location">
    <subcellularLocation>
        <location evidence="1 7">Golgi apparatus</location>
        <location evidence="1 7">Golgi stack membrane</location>
        <topology evidence="1 7">Single-pass type II membrane protein</topology>
    </subcellularLocation>
</comment>
<dbReference type="OrthoDB" id="3226at2759"/>
<keyword evidence="9" id="KW-1185">Reference proteome</keyword>
<dbReference type="InterPro" id="IPR002516">
    <property type="entry name" value="Glyco_trans_11"/>
</dbReference>
<dbReference type="GeneTree" id="ENSGT00390000001450"/>
<dbReference type="Ensembl" id="ENSLLET00000046171.1">
    <property type="protein sequence ID" value="ENSLLEP00000044391.1"/>
    <property type="gene ID" value="ENSLLEG00000028181.1"/>
</dbReference>
<dbReference type="Proteomes" id="UP000694569">
    <property type="component" value="Unplaced"/>
</dbReference>
<dbReference type="CDD" id="cd11301">
    <property type="entry name" value="Fut1_Fut2_like"/>
    <property type="match status" value="1"/>
</dbReference>
<dbReference type="GO" id="GO:0005975">
    <property type="term" value="P:carbohydrate metabolic process"/>
    <property type="evidence" value="ECO:0007669"/>
    <property type="project" value="InterPro"/>
</dbReference>
<keyword evidence="3 7" id="KW-0328">Glycosyltransferase</keyword>
<protein>
    <recommendedName>
        <fullName evidence="7">L-Fucosyltransferase</fullName>
        <ecNumber evidence="7">2.4.1.-</ecNumber>
    </recommendedName>
</protein>